<dbReference type="Gene3D" id="3.40.50.1000">
    <property type="entry name" value="HAD superfamily/HAD-like"/>
    <property type="match status" value="1"/>
</dbReference>
<dbReference type="PRINTS" id="PR00413">
    <property type="entry name" value="HADHALOGNASE"/>
</dbReference>
<dbReference type="SUPFAM" id="SSF56784">
    <property type="entry name" value="HAD-like"/>
    <property type="match status" value="1"/>
</dbReference>
<gene>
    <name evidence="5" type="ORF">H9650_09120</name>
</gene>
<dbReference type="NCBIfam" id="TIGR01549">
    <property type="entry name" value="HAD-SF-IA-v1"/>
    <property type="match status" value="1"/>
</dbReference>
<keyword evidence="4" id="KW-0460">Magnesium</keyword>
<keyword evidence="6" id="KW-1185">Reference proteome</keyword>
<accession>A0ABR8R987</accession>
<evidence type="ECO:0000256" key="4">
    <source>
        <dbReference type="ARBA" id="ARBA00022842"/>
    </source>
</evidence>
<proteinExistence type="predicted"/>
<evidence type="ECO:0000256" key="1">
    <source>
        <dbReference type="ARBA" id="ARBA00001946"/>
    </source>
</evidence>
<keyword evidence="2" id="KW-0479">Metal-binding</keyword>
<evidence type="ECO:0000256" key="3">
    <source>
        <dbReference type="ARBA" id="ARBA00022801"/>
    </source>
</evidence>
<dbReference type="RefSeq" id="WP_191697021.1">
    <property type="nucleotide sequence ID" value="NZ_JACSQO010000003.1"/>
</dbReference>
<evidence type="ECO:0000313" key="5">
    <source>
        <dbReference type="EMBL" id="MBD7944279.1"/>
    </source>
</evidence>
<name>A0ABR8R987_9BACI</name>
<dbReference type="NCBIfam" id="TIGR01509">
    <property type="entry name" value="HAD-SF-IA-v3"/>
    <property type="match status" value="1"/>
</dbReference>
<evidence type="ECO:0000256" key="2">
    <source>
        <dbReference type="ARBA" id="ARBA00022723"/>
    </source>
</evidence>
<dbReference type="InterPro" id="IPR006439">
    <property type="entry name" value="HAD-SF_hydro_IA"/>
</dbReference>
<dbReference type="SFLD" id="SFLDS00003">
    <property type="entry name" value="Haloacid_Dehalogenase"/>
    <property type="match status" value="1"/>
</dbReference>
<dbReference type="SFLD" id="SFLDG01129">
    <property type="entry name" value="C1.5:_HAD__Beta-PGM__Phosphata"/>
    <property type="match status" value="1"/>
</dbReference>
<dbReference type="EMBL" id="JACSQO010000003">
    <property type="protein sequence ID" value="MBD7944279.1"/>
    <property type="molecule type" value="Genomic_DNA"/>
</dbReference>
<comment type="cofactor">
    <cofactor evidence="1">
        <name>Mg(2+)</name>
        <dbReference type="ChEBI" id="CHEBI:18420"/>
    </cofactor>
</comment>
<sequence>MIQAVFFDLFETLITEWKEGGKKASYSVESLGLEESLYKREWHARVNERMDGTYLDHPTVLRETLKENGLPIDEQAIKIIHEQRVFVKSVAFENIDESIIKMIENLKALDIKIGLISNCTSEEVEAWNKCLLPSYFDDVVFSYQVRERKPNPAIYLIACNNLNVHPKHCLFIGDGGSDELRGAIEVGMRPYQATWFLPSSVSDQLYGFPKLKQPMEIIDIVKEKE</sequence>
<dbReference type="Proteomes" id="UP000640786">
    <property type="component" value="Unassembled WGS sequence"/>
</dbReference>
<organism evidence="5 6">
    <name type="scientific">Psychrobacillus faecigallinarum</name>
    <dbReference type="NCBI Taxonomy" id="2762235"/>
    <lineage>
        <taxon>Bacteria</taxon>
        <taxon>Bacillati</taxon>
        <taxon>Bacillota</taxon>
        <taxon>Bacilli</taxon>
        <taxon>Bacillales</taxon>
        <taxon>Bacillaceae</taxon>
        <taxon>Psychrobacillus</taxon>
    </lineage>
</organism>
<keyword evidence="3 5" id="KW-0378">Hydrolase</keyword>
<evidence type="ECO:0000313" key="6">
    <source>
        <dbReference type="Proteomes" id="UP000640786"/>
    </source>
</evidence>
<dbReference type="PANTHER" id="PTHR46470">
    <property type="entry name" value="N-ACYLNEURAMINATE-9-PHOSPHATASE"/>
    <property type="match status" value="1"/>
</dbReference>
<protein>
    <submittedName>
        <fullName evidence="5">HAD-IA family hydrolase</fullName>
    </submittedName>
</protein>
<dbReference type="PANTHER" id="PTHR46470:SF2">
    <property type="entry name" value="GLYCERALDEHYDE 3-PHOSPHATE PHOSPHATASE"/>
    <property type="match status" value="1"/>
</dbReference>
<dbReference type="GO" id="GO:0016787">
    <property type="term" value="F:hydrolase activity"/>
    <property type="evidence" value="ECO:0007669"/>
    <property type="project" value="UniProtKB-KW"/>
</dbReference>
<reference evidence="5 6" key="1">
    <citation type="submission" date="2020-08" db="EMBL/GenBank/DDBJ databases">
        <title>A Genomic Blueprint of the Chicken Gut Microbiome.</title>
        <authorList>
            <person name="Gilroy R."/>
            <person name="Ravi A."/>
            <person name="Getino M."/>
            <person name="Pursley I."/>
            <person name="Horton D.L."/>
            <person name="Alikhan N.-F."/>
            <person name="Baker D."/>
            <person name="Gharbi K."/>
            <person name="Hall N."/>
            <person name="Watson M."/>
            <person name="Adriaenssens E.M."/>
            <person name="Foster-Nyarko E."/>
            <person name="Jarju S."/>
            <person name="Secka A."/>
            <person name="Antonio M."/>
            <person name="Oren A."/>
            <person name="Chaudhuri R."/>
            <person name="La Ragione R.M."/>
            <person name="Hildebrand F."/>
            <person name="Pallen M.J."/>
        </authorList>
    </citation>
    <scope>NUCLEOTIDE SEQUENCE [LARGE SCALE GENOMIC DNA]</scope>
    <source>
        <strain evidence="5 6">Sa2BUA9</strain>
    </source>
</reference>
<comment type="caution">
    <text evidence="5">The sequence shown here is derived from an EMBL/GenBank/DDBJ whole genome shotgun (WGS) entry which is preliminary data.</text>
</comment>
<dbReference type="InterPro" id="IPR051400">
    <property type="entry name" value="HAD-like_hydrolase"/>
</dbReference>
<dbReference type="InterPro" id="IPR036412">
    <property type="entry name" value="HAD-like_sf"/>
</dbReference>
<dbReference type="InterPro" id="IPR023214">
    <property type="entry name" value="HAD_sf"/>
</dbReference>
<dbReference type="Pfam" id="PF00702">
    <property type="entry name" value="Hydrolase"/>
    <property type="match status" value="1"/>
</dbReference>